<feature type="coiled-coil region" evidence="1">
    <location>
        <begin position="63"/>
        <end position="111"/>
    </location>
</feature>
<dbReference type="EMBL" id="JAAGMK010000180">
    <property type="protein sequence ID" value="NEB83974.1"/>
    <property type="molecule type" value="Genomic_DNA"/>
</dbReference>
<reference evidence="2" key="1">
    <citation type="submission" date="2020-01" db="EMBL/GenBank/DDBJ databases">
        <title>Insect and environment-associated Actinomycetes.</title>
        <authorList>
            <person name="Currrie C."/>
            <person name="Chevrette M."/>
            <person name="Carlson C."/>
            <person name="Stubbendieck R."/>
            <person name="Wendt-Pienkowski E."/>
        </authorList>
    </citation>
    <scope>NUCLEOTIDE SEQUENCE</scope>
    <source>
        <strain evidence="2">SID505</strain>
    </source>
</reference>
<name>A0A6G3SLZ1_STRAQ</name>
<evidence type="ECO:0008006" key="3">
    <source>
        <dbReference type="Google" id="ProtNLM"/>
    </source>
</evidence>
<evidence type="ECO:0000313" key="2">
    <source>
        <dbReference type="EMBL" id="NEB83974.1"/>
    </source>
</evidence>
<comment type="caution">
    <text evidence="2">The sequence shown here is derived from an EMBL/GenBank/DDBJ whole genome shotgun (WGS) entry which is preliminary data.</text>
</comment>
<evidence type="ECO:0000256" key="1">
    <source>
        <dbReference type="SAM" id="Coils"/>
    </source>
</evidence>
<accession>A0A6G3SLZ1</accession>
<gene>
    <name evidence="2" type="ORF">G3I43_07250</name>
</gene>
<sequence length="1179" mass="120222">MADDINLPNLISHLQVNLGNTSGVVADATRQGSSVGAALGESMQRTLRAAADDIPDIEINGDSTDLDRDLARVRRDLQRLSQQRIGVDISIEDALRRMEELEPHLERLRNSHPNVLVSASVGGALADLEELREAAREVDETDVDVDVDVDTDDLDRRFASVRAGLSRITGLIGGLGRLAAPFAAAGAAVGTLVPLLAGVVTALQNVAPAAALAVSGLIAVQLATGTIKLAMLGVEDAVKAALDPSDPEAYAEALKKLSPNARSFVGEIRKAQPALDKIRKTVQDRVFDGLDKQLRATAKAALPDFRTALGSTATTLNRMATGVFTAARGLAKDGTLGTALKGATSGLAAFRKAPGQVVTALGQIGAAAAPAFQRVSEAGGSALDRLSARLTAAFESGGMEKAIEGAIDLLGQLGRVIGNIGGTFSNLFKGVTQDGAGLFSTLETITQSLQDATGTAGFQRALSALSDTMRVVASTVGPLLGQALGALGPVIETLAGPAQLLVTTLGSALSTVLAELGPVLASAAGTFGDLVVALLPFVTLAGDLTASLLPALTPLFEGLSTVIQEMTPFLEQLATNIGAQLTPVLERLPEILGAIIPVFERAAAEIFPALTQVLATMSPYLADLAVQLADLAVQLAPVIADFLSFSAVIIGKVAPYAGPLLAGVLVGLIAMLSGLATILEHTVLPAVRTLGNVLSGDFRGALASAGVNIGTLKSTAATAFNAMVGNAVASIGRFASELGAGAVRAAGRLRDGINQGIANVRTLLASLPSIAQSAAAGLGSALVAAGASLISGLISGISSKIGEVRSKLGELTSMIPDWKGPKRKDAKLLTPAGKSIIQGLIDGIDASTPKLKSTLNSITNRIERAIEINKGNKKKLPGLSSLLARVEKDNKKLLSLAKSRDKVAASLKAAQKKLDDVVSARAKKAADIRDGILGEGNITSGMSVVNSVSAITIGLQVAVKKAKEFGANLAKLKKAGLRSDLLDDIGNAGVDGGGATAAALAKATPAELKRINDLQAQLSSAATKTGASVAGALYDSGIKAAQGLVDGLKRQQGAIEKQMAKIAAAMVKAIKKALKIKSPSRVFMGVGEMTGAGLREGMLRSRQSVAAASASMARAAVGAADVASRAMATVPGPGQLSAVYAGAGGGGDTHHTWNLYGSDATPDGILHALSWRGLVGRRG</sequence>
<organism evidence="2">
    <name type="scientific">Streptomyces anulatus</name>
    <name type="common">Streptomyces chrysomallus</name>
    <dbReference type="NCBI Taxonomy" id="1892"/>
    <lineage>
        <taxon>Bacteria</taxon>
        <taxon>Bacillati</taxon>
        <taxon>Actinomycetota</taxon>
        <taxon>Actinomycetes</taxon>
        <taxon>Kitasatosporales</taxon>
        <taxon>Streptomycetaceae</taxon>
        <taxon>Streptomyces</taxon>
    </lineage>
</organism>
<protein>
    <recommendedName>
        <fullName evidence="3">Phage tail protein</fullName>
    </recommendedName>
</protein>
<keyword evidence="1" id="KW-0175">Coiled coil</keyword>
<dbReference type="RefSeq" id="WP_164256946.1">
    <property type="nucleotide sequence ID" value="NZ_JAAGMK010000180.1"/>
</dbReference>
<dbReference type="AlphaFoldDB" id="A0A6G3SLZ1"/>
<proteinExistence type="predicted"/>